<dbReference type="VEuPathDB" id="FungiDB:MELLADRAFT_68917"/>
<reference evidence="3" key="1">
    <citation type="journal article" date="2011" name="Proc. Natl. Acad. Sci. U.S.A.">
        <title>Obligate biotrophy features unraveled by the genomic analysis of rust fungi.</title>
        <authorList>
            <person name="Duplessis S."/>
            <person name="Cuomo C.A."/>
            <person name="Lin Y.-C."/>
            <person name="Aerts A."/>
            <person name="Tisserant E."/>
            <person name="Veneault-Fourrey C."/>
            <person name="Joly D.L."/>
            <person name="Hacquard S."/>
            <person name="Amselem J."/>
            <person name="Cantarel B.L."/>
            <person name="Chiu R."/>
            <person name="Coutinho P.M."/>
            <person name="Feau N."/>
            <person name="Field M."/>
            <person name="Frey P."/>
            <person name="Gelhaye E."/>
            <person name="Goldberg J."/>
            <person name="Grabherr M.G."/>
            <person name="Kodira C.D."/>
            <person name="Kohler A."/>
            <person name="Kuees U."/>
            <person name="Lindquist E.A."/>
            <person name="Lucas S.M."/>
            <person name="Mago R."/>
            <person name="Mauceli E."/>
            <person name="Morin E."/>
            <person name="Murat C."/>
            <person name="Pangilinan J.L."/>
            <person name="Park R."/>
            <person name="Pearson M."/>
            <person name="Quesneville H."/>
            <person name="Rouhier N."/>
            <person name="Sakthikumar S."/>
            <person name="Salamov A.A."/>
            <person name="Schmutz J."/>
            <person name="Selles B."/>
            <person name="Shapiro H."/>
            <person name="Tanguay P."/>
            <person name="Tuskan G.A."/>
            <person name="Henrissat B."/>
            <person name="Van de Peer Y."/>
            <person name="Rouze P."/>
            <person name="Ellis J.G."/>
            <person name="Dodds P.N."/>
            <person name="Schein J.E."/>
            <person name="Zhong S."/>
            <person name="Hamelin R.C."/>
            <person name="Grigoriev I.V."/>
            <person name="Szabo L.J."/>
            <person name="Martin F."/>
        </authorList>
    </citation>
    <scope>NUCLEOTIDE SEQUENCE [LARGE SCALE GENOMIC DNA]</scope>
    <source>
        <strain evidence="3">98AG31 / pathotype 3-4-7</strain>
    </source>
</reference>
<gene>
    <name evidence="2" type="ORF">MELLADRAFT_68917</name>
</gene>
<sequence>MACHRYIPLNAQEIVVLEEVQRQRVAGMPECDCSNCRPAEGEALWLAQPALTTENFDDALKMSEEGLMDLLASLPDAPLAPTVESTPVAFLCGPDDPILKSNVLESLVTRLDLAFTEFFTSKFPKPWDLGPEDYFGRDLAWDLAKNIDLFSKPCDLGLVLASESTPGQFACLFDTFLKWQLELDTSSAMDEAVQRRHTSNRPNGPGKAAQSTEGASLAKTRADAAKAPAKKTRKAEQDRIRQAKMEEKLQKLQQKERLEAQKKATKDAATAERQRRLELQAAARAAVGATNVRATSHGSKRIGVGHPAEVDPKRRSSTSANFTPHQGTPPVQTTTSHSPTPIETGMIDPRLCQL</sequence>
<feature type="region of interest" description="Disordered" evidence="1">
    <location>
        <begin position="190"/>
        <end position="240"/>
    </location>
</feature>
<accession>F4S8P9</accession>
<evidence type="ECO:0000256" key="1">
    <source>
        <dbReference type="SAM" id="MobiDB-lite"/>
    </source>
</evidence>
<dbReference type="RefSeq" id="XP_007417746.1">
    <property type="nucleotide sequence ID" value="XM_007417684.1"/>
</dbReference>
<feature type="compositionally biased region" description="Polar residues" evidence="1">
    <location>
        <begin position="317"/>
        <end position="341"/>
    </location>
</feature>
<dbReference type="InParanoid" id="F4S8P9"/>
<dbReference type="EMBL" id="GL883166">
    <property type="protein sequence ID" value="EGF98987.1"/>
    <property type="molecule type" value="Genomic_DNA"/>
</dbReference>
<keyword evidence="3" id="KW-1185">Reference proteome</keyword>
<dbReference type="AlphaFoldDB" id="F4S8P9"/>
<evidence type="ECO:0000313" key="3">
    <source>
        <dbReference type="Proteomes" id="UP000001072"/>
    </source>
</evidence>
<protein>
    <submittedName>
        <fullName evidence="2">Uncharacterized protein</fullName>
    </submittedName>
</protein>
<proteinExistence type="predicted"/>
<evidence type="ECO:0000313" key="2">
    <source>
        <dbReference type="EMBL" id="EGF98987.1"/>
    </source>
</evidence>
<dbReference type="HOGENOM" id="CLU_063271_0_0_1"/>
<name>F4S8P9_MELLP</name>
<feature type="region of interest" description="Disordered" evidence="1">
    <location>
        <begin position="290"/>
        <end position="354"/>
    </location>
</feature>
<dbReference type="Proteomes" id="UP000001072">
    <property type="component" value="Unassembled WGS sequence"/>
</dbReference>
<organism evidence="3">
    <name type="scientific">Melampsora larici-populina (strain 98AG31 / pathotype 3-4-7)</name>
    <name type="common">Poplar leaf rust fungus</name>
    <dbReference type="NCBI Taxonomy" id="747676"/>
    <lineage>
        <taxon>Eukaryota</taxon>
        <taxon>Fungi</taxon>
        <taxon>Dikarya</taxon>
        <taxon>Basidiomycota</taxon>
        <taxon>Pucciniomycotina</taxon>
        <taxon>Pucciniomycetes</taxon>
        <taxon>Pucciniales</taxon>
        <taxon>Melampsoraceae</taxon>
        <taxon>Melampsora</taxon>
    </lineage>
</organism>
<dbReference type="KEGG" id="mlr:MELLADRAFT_68917"/>
<dbReference type="GeneID" id="18931135"/>